<dbReference type="CDD" id="cd08241">
    <property type="entry name" value="QOR1"/>
    <property type="match status" value="1"/>
</dbReference>
<dbReference type="RefSeq" id="WP_153652823.1">
    <property type="nucleotide sequence ID" value="NZ_CP045737.1"/>
</dbReference>
<dbReference type="SUPFAM" id="SSF51735">
    <property type="entry name" value="NAD(P)-binding Rossmann-fold domains"/>
    <property type="match status" value="1"/>
</dbReference>
<sequence length="325" mass="34022">MRAARVEAYGGPDRVVIREIPDPEARAGQLVVDIEAAALNFPDVLTIADKYQISTALPFTPGSEFAGRVSAVGENVTAFRVGDRVMGSTGAGAFAEKICVPEDAVSAIPDGLDMIHAAGFRVTYLTAYHSLVTVGDVASGDWVVVLGAAGGVGTATVDLAARLGARVIAAASTAERVQTCLDLGAHEGIAYDEEDLKSRIKEITGGGADLVVDPVGGRYTEQALRAIRWGGAFVTVGFAAGEIPRIPLNLVLLKNVLVRGVELRTMGTHRPDATRQATRAMSDLVARGMAPLVTDVFTLDDVSKALGLVAERKATGKVVIEMRVT</sequence>
<dbReference type="InterPro" id="IPR051397">
    <property type="entry name" value="Zn-ADH-like_protein"/>
</dbReference>
<name>A0A5Q2MMC4_9ACTN</name>
<dbReference type="AlphaFoldDB" id="A0A5Q2MMC4"/>
<dbReference type="Pfam" id="PF08240">
    <property type="entry name" value="ADH_N"/>
    <property type="match status" value="1"/>
</dbReference>
<dbReference type="KEGG" id="aef:GEV26_09385"/>
<dbReference type="InterPro" id="IPR036291">
    <property type="entry name" value="NAD(P)-bd_dom_sf"/>
</dbReference>
<evidence type="ECO:0000313" key="2">
    <source>
        <dbReference type="EMBL" id="QGG41555.1"/>
    </source>
</evidence>
<dbReference type="PANTHER" id="PTHR43677:SF4">
    <property type="entry name" value="QUINONE OXIDOREDUCTASE-LIKE PROTEIN 2"/>
    <property type="match status" value="1"/>
</dbReference>
<organism evidence="2 3">
    <name type="scientific">Aeromicrobium yanjiei</name>
    <dbReference type="NCBI Taxonomy" id="2662028"/>
    <lineage>
        <taxon>Bacteria</taxon>
        <taxon>Bacillati</taxon>
        <taxon>Actinomycetota</taxon>
        <taxon>Actinomycetes</taxon>
        <taxon>Propionibacteriales</taxon>
        <taxon>Nocardioidaceae</taxon>
        <taxon>Aeromicrobium</taxon>
    </lineage>
</organism>
<proteinExistence type="predicted"/>
<dbReference type="SUPFAM" id="SSF50129">
    <property type="entry name" value="GroES-like"/>
    <property type="match status" value="1"/>
</dbReference>
<evidence type="ECO:0000313" key="3">
    <source>
        <dbReference type="Proteomes" id="UP000392064"/>
    </source>
</evidence>
<gene>
    <name evidence="2" type="ORF">GEV26_09385</name>
</gene>
<protein>
    <submittedName>
        <fullName evidence="2">Zinc-binding dehydrogenase</fullName>
    </submittedName>
</protein>
<dbReference type="Gene3D" id="3.40.50.720">
    <property type="entry name" value="NAD(P)-binding Rossmann-like Domain"/>
    <property type="match status" value="1"/>
</dbReference>
<dbReference type="Pfam" id="PF00107">
    <property type="entry name" value="ADH_zinc_N"/>
    <property type="match status" value="1"/>
</dbReference>
<dbReference type="EMBL" id="CP045737">
    <property type="protein sequence ID" value="QGG41555.1"/>
    <property type="molecule type" value="Genomic_DNA"/>
</dbReference>
<evidence type="ECO:0000259" key="1">
    <source>
        <dbReference type="SMART" id="SM00829"/>
    </source>
</evidence>
<dbReference type="InterPro" id="IPR011032">
    <property type="entry name" value="GroES-like_sf"/>
</dbReference>
<accession>A0A5Q2MMC4</accession>
<dbReference type="InterPro" id="IPR020843">
    <property type="entry name" value="ER"/>
</dbReference>
<dbReference type="Proteomes" id="UP000392064">
    <property type="component" value="Chromosome"/>
</dbReference>
<dbReference type="InterPro" id="IPR013154">
    <property type="entry name" value="ADH-like_N"/>
</dbReference>
<dbReference type="GO" id="GO:0016491">
    <property type="term" value="F:oxidoreductase activity"/>
    <property type="evidence" value="ECO:0007669"/>
    <property type="project" value="InterPro"/>
</dbReference>
<dbReference type="Gene3D" id="3.90.180.10">
    <property type="entry name" value="Medium-chain alcohol dehydrogenases, catalytic domain"/>
    <property type="match status" value="1"/>
</dbReference>
<dbReference type="InterPro" id="IPR013149">
    <property type="entry name" value="ADH-like_C"/>
</dbReference>
<dbReference type="PANTHER" id="PTHR43677">
    <property type="entry name" value="SHORT-CHAIN DEHYDROGENASE/REDUCTASE"/>
    <property type="match status" value="1"/>
</dbReference>
<dbReference type="SMART" id="SM00829">
    <property type="entry name" value="PKS_ER"/>
    <property type="match status" value="1"/>
</dbReference>
<reference evidence="2 3" key="1">
    <citation type="submission" date="2019-11" db="EMBL/GenBank/DDBJ databases">
        <authorList>
            <person name="Li J."/>
        </authorList>
    </citation>
    <scope>NUCLEOTIDE SEQUENCE [LARGE SCALE GENOMIC DNA]</scope>
    <source>
        <strain evidence="2 3">MF47</strain>
    </source>
</reference>
<feature type="domain" description="Enoyl reductase (ER)" evidence="1">
    <location>
        <begin position="10"/>
        <end position="320"/>
    </location>
</feature>
<keyword evidence="3" id="KW-1185">Reference proteome</keyword>